<dbReference type="Proteomes" id="UP000032566">
    <property type="component" value="Unassembled WGS sequence"/>
</dbReference>
<keyword evidence="2" id="KW-1185">Reference proteome</keyword>
<protein>
    <submittedName>
        <fullName evidence="1">Uncharacterized protein</fullName>
    </submittedName>
</protein>
<dbReference type="AlphaFoldDB" id="A0A0D7KAG1"/>
<reference evidence="1 2" key="1">
    <citation type="submission" date="2014-12" db="EMBL/GenBank/DDBJ databases">
        <title>Isolation of bacteria from lake water.</title>
        <authorList>
            <person name="Sheng K.-Y."/>
            <person name="Chin P.-S."/>
            <person name="Chan K.-G."/>
            <person name="Tan G.S."/>
        </authorList>
    </citation>
    <scope>NUCLEOTIDE SEQUENCE [LARGE SCALE GENOMIC DNA]</scope>
    <source>
        <strain evidence="1 2">KY4</strain>
    </source>
</reference>
<name>A0A0D7KAG1_9BURK</name>
<organism evidence="1 2">
    <name type="scientific">Acidovorax temperans</name>
    <dbReference type="NCBI Taxonomy" id="80878"/>
    <lineage>
        <taxon>Bacteria</taxon>
        <taxon>Pseudomonadati</taxon>
        <taxon>Pseudomonadota</taxon>
        <taxon>Betaproteobacteria</taxon>
        <taxon>Burkholderiales</taxon>
        <taxon>Comamonadaceae</taxon>
        <taxon>Acidovorax</taxon>
    </lineage>
</organism>
<accession>A0A0D7KAG1</accession>
<evidence type="ECO:0000313" key="1">
    <source>
        <dbReference type="EMBL" id="KJA10989.1"/>
    </source>
</evidence>
<dbReference type="PATRIC" id="fig|80878.5.peg.1167"/>
<evidence type="ECO:0000313" key="2">
    <source>
        <dbReference type="Proteomes" id="UP000032566"/>
    </source>
</evidence>
<dbReference type="EMBL" id="JXYQ01000022">
    <property type="protein sequence ID" value="KJA10989.1"/>
    <property type="molecule type" value="Genomic_DNA"/>
</dbReference>
<proteinExistence type="predicted"/>
<gene>
    <name evidence="1" type="ORF">RP29_08235</name>
</gene>
<comment type="caution">
    <text evidence="1">The sequence shown here is derived from an EMBL/GenBank/DDBJ whole genome shotgun (WGS) entry which is preliminary data.</text>
</comment>
<sequence>MRGSTRLVEASPSIEGLGAIAEARFSKKCVYIDKCFLCDDLFPRWNWAARFLDTKIEATFCDMPINKEAFCEAT</sequence>